<comment type="caution">
    <text evidence="1">The sequence shown here is derived from an EMBL/GenBank/DDBJ whole genome shotgun (WGS) entry which is preliminary data.</text>
</comment>
<sequence length="138" mass="15454">MPFIMLPSYPQMKWITGDSEVTTKTARLILYITFDNGNDGDKLPRQTLRKMREKIGKSGYPNFSASDKVINETINPENSSSSYTLLRDGAGMVQRILNRTFDLPTGAVYISPGGQKHLDMLVKQLDSTTGKFEVGFEI</sequence>
<accession>A0A1D1VEL1</accession>
<evidence type="ECO:0008006" key="3">
    <source>
        <dbReference type="Google" id="ProtNLM"/>
    </source>
</evidence>
<evidence type="ECO:0000313" key="1">
    <source>
        <dbReference type="EMBL" id="GAV00087.1"/>
    </source>
</evidence>
<name>A0A1D1VEL1_RAMVA</name>
<protein>
    <recommendedName>
        <fullName evidence="3">Receptor ligand binding region domain-containing protein</fullName>
    </recommendedName>
</protein>
<dbReference type="Proteomes" id="UP000186922">
    <property type="component" value="Unassembled WGS sequence"/>
</dbReference>
<dbReference type="EMBL" id="BDGG01000005">
    <property type="protein sequence ID" value="GAV00087.1"/>
    <property type="molecule type" value="Genomic_DNA"/>
</dbReference>
<dbReference type="AlphaFoldDB" id="A0A1D1VEL1"/>
<reference evidence="1 2" key="1">
    <citation type="journal article" date="2016" name="Nat. Commun.">
        <title>Extremotolerant tardigrade genome and improved radiotolerance of human cultured cells by tardigrade-unique protein.</title>
        <authorList>
            <person name="Hashimoto T."/>
            <person name="Horikawa D.D."/>
            <person name="Saito Y."/>
            <person name="Kuwahara H."/>
            <person name="Kozuka-Hata H."/>
            <person name="Shin-I T."/>
            <person name="Minakuchi Y."/>
            <person name="Ohishi K."/>
            <person name="Motoyama A."/>
            <person name="Aizu T."/>
            <person name="Enomoto A."/>
            <person name="Kondo K."/>
            <person name="Tanaka S."/>
            <person name="Hara Y."/>
            <person name="Koshikawa S."/>
            <person name="Sagara H."/>
            <person name="Miura T."/>
            <person name="Yokobori S."/>
            <person name="Miyagawa K."/>
            <person name="Suzuki Y."/>
            <person name="Kubo T."/>
            <person name="Oyama M."/>
            <person name="Kohara Y."/>
            <person name="Fujiyama A."/>
            <person name="Arakawa K."/>
            <person name="Katayama T."/>
            <person name="Toyoda A."/>
            <person name="Kunieda T."/>
        </authorList>
    </citation>
    <scope>NUCLEOTIDE SEQUENCE [LARGE SCALE GENOMIC DNA]</scope>
    <source>
        <strain evidence="1 2">YOKOZUNA-1</strain>
    </source>
</reference>
<organism evidence="1 2">
    <name type="scientific">Ramazzottius varieornatus</name>
    <name type="common">Water bear</name>
    <name type="synonym">Tardigrade</name>
    <dbReference type="NCBI Taxonomy" id="947166"/>
    <lineage>
        <taxon>Eukaryota</taxon>
        <taxon>Metazoa</taxon>
        <taxon>Ecdysozoa</taxon>
        <taxon>Tardigrada</taxon>
        <taxon>Eutardigrada</taxon>
        <taxon>Parachela</taxon>
        <taxon>Hypsibioidea</taxon>
        <taxon>Ramazzottiidae</taxon>
        <taxon>Ramazzottius</taxon>
    </lineage>
</organism>
<proteinExistence type="predicted"/>
<keyword evidence="2" id="KW-1185">Reference proteome</keyword>
<evidence type="ECO:0000313" key="2">
    <source>
        <dbReference type="Proteomes" id="UP000186922"/>
    </source>
</evidence>
<gene>
    <name evidence="1" type="primary">RvY_10985-1</name>
    <name evidence="1" type="synonym">RvY_10985.1</name>
    <name evidence="1" type="ORF">RvY_10985</name>
</gene>